<feature type="compositionally biased region" description="Basic and acidic residues" evidence="1">
    <location>
        <begin position="142"/>
        <end position="154"/>
    </location>
</feature>
<accession>A0A0D2ZQB9</accession>
<dbReference type="OMA" id="GNCKGGW"/>
<evidence type="ECO:0000256" key="1">
    <source>
        <dbReference type="SAM" id="MobiDB-lite"/>
    </source>
</evidence>
<dbReference type="InterPro" id="IPR006115">
    <property type="entry name" value="6PGDH_NADP-bd"/>
</dbReference>
<dbReference type="Gramene" id="Bo00641s050.1">
    <property type="protein sequence ID" value="Bo00641s050.1"/>
    <property type="gene ID" value="Bo00641s050"/>
</dbReference>
<dbReference type="InterPro" id="IPR006183">
    <property type="entry name" value="Pgluconate_DH"/>
</dbReference>
<dbReference type="HOGENOM" id="CLU_1962623_0_0_1"/>
<feature type="region of interest" description="Disordered" evidence="1">
    <location>
        <begin position="133"/>
        <end position="154"/>
    </location>
</feature>
<organism evidence="3 4">
    <name type="scientific">Brassica oleracea var. oleracea</name>
    <dbReference type="NCBI Taxonomy" id="109376"/>
    <lineage>
        <taxon>Eukaryota</taxon>
        <taxon>Viridiplantae</taxon>
        <taxon>Streptophyta</taxon>
        <taxon>Embryophyta</taxon>
        <taxon>Tracheophyta</taxon>
        <taxon>Spermatophyta</taxon>
        <taxon>Magnoliopsida</taxon>
        <taxon>eudicotyledons</taxon>
        <taxon>Gunneridae</taxon>
        <taxon>Pentapetalae</taxon>
        <taxon>rosids</taxon>
        <taxon>malvids</taxon>
        <taxon>Brassicales</taxon>
        <taxon>Brassicaceae</taxon>
        <taxon>Brassiceae</taxon>
        <taxon>Brassica</taxon>
    </lineage>
</organism>
<dbReference type="AlphaFoldDB" id="A0A0D2ZQB9"/>
<sequence length="154" mass="16611">MVSTTLSRISLAGIAAMGQNLALNIAEKGFLISVYNRTTSKVVEILERATVEGNLPVSEFISRGRAEDASITDKYRAVTSTYYRGAVGGMLVIILIGNKCFYEGSWCGCFWSGQNKIPIAAASKGNCKGGWQNVGNASKKKKDGDDFKKSAERD</sequence>
<dbReference type="Pfam" id="PF03446">
    <property type="entry name" value="NAD_binding_2"/>
    <property type="match status" value="1"/>
</dbReference>
<dbReference type="EnsemblPlants" id="Bo00641s050.1">
    <property type="protein sequence ID" value="Bo00641s050.1"/>
    <property type="gene ID" value="Bo00641s050"/>
</dbReference>
<reference evidence="3" key="2">
    <citation type="submission" date="2015-06" db="UniProtKB">
        <authorList>
            <consortium name="EnsemblPlants"/>
        </authorList>
    </citation>
    <scope>IDENTIFICATION</scope>
</reference>
<name>A0A0D2ZQB9_BRAOL</name>
<reference evidence="3" key="1">
    <citation type="journal article" date="2014" name="Genome Biol.">
        <title>Transcriptome and methylome profiling reveals relics of genome dominance in the mesopolyploid Brassica oleracea.</title>
        <authorList>
            <person name="Parkin I.A."/>
            <person name="Koh C."/>
            <person name="Tang H."/>
            <person name="Robinson S.J."/>
            <person name="Kagale S."/>
            <person name="Clarke W.E."/>
            <person name="Town C.D."/>
            <person name="Nixon J."/>
            <person name="Krishnakumar V."/>
            <person name="Bidwell S.L."/>
            <person name="Denoeud F."/>
            <person name="Belcram H."/>
            <person name="Links M.G."/>
            <person name="Just J."/>
            <person name="Clarke C."/>
            <person name="Bender T."/>
            <person name="Huebert T."/>
            <person name="Mason A.S."/>
            <person name="Pires J.C."/>
            <person name="Barker G."/>
            <person name="Moore J."/>
            <person name="Walley P.G."/>
            <person name="Manoli S."/>
            <person name="Batley J."/>
            <person name="Edwards D."/>
            <person name="Nelson M.N."/>
            <person name="Wang X."/>
            <person name="Paterson A.H."/>
            <person name="King G."/>
            <person name="Bancroft I."/>
            <person name="Chalhoub B."/>
            <person name="Sharpe A.G."/>
        </authorList>
    </citation>
    <scope>NUCLEOTIDE SEQUENCE [LARGE SCALE GENOMIC DNA]</scope>
    <source>
        <strain evidence="3">cv. TO1000</strain>
    </source>
</reference>
<proteinExistence type="predicted"/>
<dbReference type="eggNOG" id="KOG2653">
    <property type="taxonomic scope" value="Eukaryota"/>
</dbReference>
<dbReference type="GO" id="GO:0050661">
    <property type="term" value="F:NADP binding"/>
    <property type="evidence" value="ECO:0007669"/>
    <property type="project" value="InterPro"/>
</dbReference>
<dbReference type="SUPFAM" id="SSF51735">
    <property type="entry name" value="NAD(P)-binding Rossmann-fold domains"/>
    <property type="match status" value="1"/>
</dbReference>
<evidence type="ECO:0000313" key="4">
    <source>
        <dbReference type="Proteomes" id="UP000032141"/>
    </source>
</evidence>
<protein>
    <recommendedName>
        <fullName evidence="2">6-phosphogluconate dehydrogenase NADP-binding domain-containing protein</fullName>
    </recommendedName>
</protein>
<dbReference type="InterPro" id="IPR036291">
    <property type="entry name" value="NAD(P)-bd_dom_sf"/>
</dbReference>
<dbReference type="GO" id="GO:0004616">
    <property type="term" value="F:phosphogluconate dehydrogenase (decarboxylating) activity"/>
    <property type="evidence" value="ECO:0007669"/>
    <property type="project" value="InterPro"/>
</dbReference>
<keyword evidence="4" id="KW-1185">Reference proteome</keyword>
<evidence type="ECO:0000313" key="3">
    <source>
        <dbReference type="EnsemblPlants" id="Bo00641s050.1"/>
    </source>
</evidence>
<dbReference type="PANTHER" id="PTHR11811">
    <property type="entry name" value="6-PHOSPHOGLUCONATE DEHYDROGENASE"/>
    <property type="match status" value="1"/>
</dbReference>
<evidence type="ECO:0000259" key="2">
    <source>
        <dbReference type="Pfam" id="PF03446"/>
    </source>
</evidence>
<dbReference type="Gene3D" id="3.40.50.720">
    <property type="entry name" value="NAD(P)-binding Rossmann-like Domain"/>
    <property type="match status" value="1"/>
</dbReference>
<feature type="domain" description="6-phosphogluconate dehydrogenase NADP-binding" evidence="2">
    <location>
        <begin position="9"/>
        <end position="54"/>
    </location>
</feature>
<dbReference type="Proteomes" id="UP000032141">
    <property type="component" value="Unassembled WGS sequence"/>
</dbReference>
<dbReference type="STRING" id="109376.A0A0D2ZQB9"/>